<organism evidence="1 2">
    <name type="scientific">Mesonia oceanica</name>
    <dbReference type="NCBI Taxonomy" id="2687242"/>
    <lineage>
        <taxon>Bacteria</taxon>
        <taxon>Pseudomonadati</taxon>
        <taxon>Bacteroidota</taxon>
        <taxon>Flavobacteriia</taxon>
        <taxon>Flavobacteriales</taxon>
        <taxon>Flavobacteriaceae</taxon>
        <taxon>Mesonia</taxon>
    </lineage>
</organism>
<dbReference type="EMBL" id="CABVMM010000013">
    <property type="protein sequence ID" value="VVV01877.1"/>
    <property type="molecule type" value="Genomic_DNA"/>
</dbReference>
<proteinExistence type="predicted"/>
<sequence length="347" mass="40991">MRVKKHYVFIFLLLISLIGYTQNTITGKIIDAETKEPIYGASIYFDGTTIGTISNDSGKFQLTIKKESDVPLIISSLGYKSELIQLQKQLELGVIELEVDRESLEEVFLETDPWSREKKLNYFKEWLLGGDYTKKECKVLNEEDIKLRFSPSSQTLTAYSEKVLLIENKYLGYKINYQLMDFELKFNKRKITQYNNDTLIEFHPNSFYYAGSSFFQEINKDTKRKHLKRREKIFLGSLTHFMRSLSNKKLKENNFKIFQEGREIPPYRYFNIDSISNNKNKIDFLTKKISVLYDNKYQSYIKLIDNLTSTSFYTDNLGNFYPNRYFYISGYMSTLRISSLLPLDYRL</sequence>
<keyword evidence="1" id="KW-0675">Receptor</keyword>
<keyword evidence="2" id="KW-1185">Reference proteome</keyword>
<evidence type="ECO:0000313" key="2">
    <source>
        <dbReference type="Proteomes" id="UP000356253"/>
    </source>
</evidence>
<comment type="caution">
    <text evidence="1">The sequence shown here is derived from an EMBL/GenBank/DDBJ whole genome shotgun (WGS) entry which is preliminary data.</text>
</comment>
<name>A0AC61YBK9_9FLAO</name>
<gene>
    <name evidence="1" type="primary">susC_22</name>
    <name evidence="1" type="ORF">FVB9532_03171</name>
</gene>
<dbReference type="Proteomes" id="UP000356253">
    <property type="component" value="Unassembled WGS sequence"/>
</dbReference>
<protein>
    <submittedName>
        <fullName evidence="1">TonB-dependent receptor SusC</fullName>
    </submittedName>
</protein>
<evidence type="ECO:0000313" key="1">
    <source>
        <dbReference type="EMBL" id="VVV01877.1"/>
    </source>
</evidence>
<accession>A0AC61YBK9</accession>
<reference evidence="1" key="1">
    <citation type="submission" date="2019-09" db="EMBL/GenBank/DDBJ databases">
        <authorList>
            <person name="Rodrigo-Torres L."/>
            <person name="Arahal R. D."/>
            <person name="Lucena T."/>
        </authorList>
    </citation>
    <scope>NUCLEOTIDE SEQUENCE</scope>
    <source>
        <strain evidence="1">ISS653</strain>
    </source>
</reference>